<gene>
    <name evidence="4" type="ORF">SDC9_147560</name>
</gene>
<keyword evidence="1" id="KW-0328">Glycosyltransferase</keyword>
<dbReference type="Gene3D" id="3.40.710.10">
    <property type="entry name" value="DD-peptidase/beta-lactamase superfamily"/>
    <property type="match status" value="1"/>
</dbReference>
<evidence type="ECO:0000256" key="1">
    <source>
        <dbReference type="ARBA" id="ARBA00022676"/>
    </source>
</evidence>
<dbReference type="AlphaFoldDB" id="A0A645EFZ9"/>
<dbReference type="SUPFAM" id="SSF56601">
    <property type="entry name" value="beta-lactamase/transpeptidase-like"/>
    <property type="match status" value="1"/>
</dbReference>
<sequence length="347" mass="38527">MFDDVPTEYETVTDETWKPTNFDDLYFGLINVREALARSQNIPAIKTMQMVGVDECISFARNMGISTLVEDDRNLSAAIGGLTLGVSPLEMTVAYATFASQGVRTNPVVVTKVIDKYGITIYENRPYKTVVFDDQTAYIMTDLLKTVVSLPYGTGRLARLGDRPVAAKSGTTDDFYDLWFCGFTKDYAATVWIGHDEVEEMYDLYGTGIAPKIWQQFMSEIHKDLPIRDWDQPKNIETVEICRTSGLRPSAICPDDTRTTEVFVSGTTPSLTATCSIHVEAEVDTRNGELATPATPFEYKAKKVFIRRPEPLPDPLPYGKTPPDAALEIPKVFSNLNGTNSSTPITP</sequence>
<reference evidence="4" key="1">
    <citation type="submission" date="2019-08" db="EMBL/GenBank/DDBJ databases">
        <authorList>
            <person name="Kucharzyk K."/>
            <person name="Murdoch R.W."/>
            <person name="Higgins S."/>
            <person name="Loffler F."/>
        </authorList>
    </citation>
    <scope>NUCLEOTIDE SEQUENCE</scope>
</reference>
<name>A0A645EFZ9_9ZZZZ</name>
<dbReference type="PANTHER" id="PTHR32282:SF33">
    <property type="entry name" value="PEPTIDOGLYCAN GLYCOSYLTRANSFERASE"/>
    <property type="match status" value="1"/>
</dbReference>
<proteinExistence type="predicted"/>
<dbReference type="GO" id="GO:0009252">
    <property type="term" value="P:peptidoglycan biosynthetic process"/>
    <property type="evidence" value="ECO:0007669"/>
    <property type="project" value="TreeGrafter"/>
</dbReference>
<dbReference type="InterPro" id="IPR050396">
    <property type="entry name" value="Glycosyltr_51/Transpeptidase"/>
</dbReference>
<evidence type="ECO:0000259" key="3">
    <source>
        <dbReference type="Pfam" id="PF00905"/>
    </source>
</evidence>
<protein>
    <recommendedName>
        <fullName evidence="3">Penicillin-binding protein transpeptidase domain-containing protein</fullName>
    </recommendedName>
</protein>
<evidence type="ECO:0000313" key="4">
    <source>
        <dbReference type="EMBL" id="MPN00366.1"/>
    </source>
</evidence>
<dbReference type="PANTHER" id="PTHR32282">
    <property type="entry name" value="BINDING PROTEIN TRANSPEPTIDASE, PUTATIVE-RELATED"/>
    <property type="match status" value="1"/>
</dbReference>
<comment type="caution">
    <text evidence="4">The sequence shown here is derived from an EMBL/GenBank/DDBJ whole genome shotgun (WGS) entry which is preliminary data.</text>
</comment>
<dbReference type="GO" id="GO:0030288">
    <property type="term" value="C:outer membrane-bounded periplasmic space"/>
    <property type="evidence" value="ECO:0007669"/>
    <property type="project" value="TreeGrafter"/>
</dbReference>
<evidence type="ECO:0000256" key="2">
    <source>
        <dbReference type="ARBA" id="ARBA00022679"/>
    </source>
</evidence>
<accession>A0A645EFZ9</accession>
<dbReference type="Pfam" id="PF00905">
    <property type="entry name" value="Transpeptidase"/>
    <property type="match status" value="1"/>
</dbReference>
<keyword evidence="2" id="KW-0808">Transferase</keyword>
<dbReference type="GO" id="GO:0008955">
    <property type="term" value="F:peptidoglycan glycosyltransferase activity"/>
    <property type="evidence" value="ECO:0007669"/>
    <property type="project" value="TreeGrafter"/>
</dbReference>
<dbReference type="GO" id="GO:0008658">
    <property type="term" value="F:penicillin binding"/>
    <property type="evidence" value="ECO:0007669"/>
    <property type="project" value="InterPro"/>
</dbReference>
<dbReference type="EMBL" id="VSSQ01046402">
    <property type="protein sequence ID" value="MPN00366.1"/>
    <property type="molecule type" value="Genomic_DNA"/>
</dbReference>
<organism evidence="4">
    <name type="scientific">bioreactor metagenome</name>
    <dbReference type="NCBI Taxonomy" id="1076179"/>
    <lineage>
        <taxon>unclassified sequences</taxon>
        <taxon>metagenomes</taxon>
        <taxon>ecological metagenomes</taxon>
    </lineage>
</organism>
<dbReference type="InterPro" id="IPR001460">
    <property type="entry name" value="PCN-bd_Tpept"/>
</dbReference>
<dbReference type="InterPro" id="IPR012338">
    <property type="entry name" value="Beta-lactam/transpept-like"/>
</dbReference>
<feature type="domain" description="Penicillin-binding protein transpeptidase" evidence="3">
    <location>
        <begin position="15"/>
        <end position="218"/>
    </location>
</feature>